<evidence type="ECO:0000313" key="15">
    <source>
        <dbReference type="EMBL" id="HHF99135.1"/>
    </source>
</evidence>
<keyword evidence="3 13" id="KW-0540">Nuclease</keyword>
<dbReference type="EMBL" id="DRTT01000182">
    <property type="protein sequence ID" value="HHF99135.1"/>
    <property type="molecule type" value="Genomic_DNA"/>
</dbReference>
<organism evidence="15">
    <name type="scientific">Aerophobetes bacterium</name>
    <dbReference type="NCBI Taxonomy" id="2030807"/>
    <lineage>
        <taxon>Bacteria</taxon>
        <taxon>Candidatus Aerophobota</taxon>
    </lineage>
</organism>
<accession>A0A7V5M020</accession>
<dbReference type="GO" id="GO:0006281">
    <property type="term" value="P:DNA repair"/>
    <property type="evidence" value="ECO:0007669"/>
    <property type="project" value="UniProtKB-UniRule"/>
</dbReference>
<evidence type="ECO:0000256" key="6">
    <source>
        <dbReference type="ARBA" id="ARBA00022763"/>
    </source>
</evidence>
<dbReference type="Gene3D" id="3.30.420.10">
    <property type="entry name" value="Ribonuclease H-like superfamily/Ribonuclease H"/>
    <property type="match status" value="1"/>
</dbReference>
<feature type="active site" evidence="13">
    <location>
        <position position="7"/>
    </location>
</feature>
<dbReference type="PANTHER" id="PTHR30194">
    <property type="entry name" value="CROSSOVER JUNCTION ENDODEOXYRIBONUCLEASE RUVC"/>
    <property type="match status" value="1"/>
</dbReference>
<dbReference type="Pfam" id="PF02075">
    <property type="entry name" value="RuvC"/>
    <property type="match status" value="1"/>
</dbReference>
<keyword evidence="9 13" id="KW-0238">DNA-binding</keyword>
<dbReference type="CDD" id="cd16962">
    <property type="entry name" value="RuvC"/>
    <property type="match status" value="1"/>
</dbReference>
<dbReference type="NCBIfam" id="TIGR00228">
    <property type="entry name" value="ruvC"/>
    <property type="match status" value="1"/>
</dbReference>
<keyword evidence="6 13" id="KW-0227">DNA damage</keyword>
<dbReference type="EC" id="3.1.21.10" evidence="13 14"/>
<keyword evidence="11 13" id="KW-0234">DNA repair</keyword>
<dbReference type="GO" id="GO:0008821">
    <property type="term" value="F:crossover junction DNA endonuclease activity"/>
    <property type="evidence" value="ECO:0007669"/>
    <property type="project" value="UniProtKB-UniRule"/>
</dbReference>
<dbReference type="Proteomes" id="UP000886070">
    <property type="component" value="Unassembled WGS sequence"/>
</dbReference>
<dbReference type="PANTHER" id="PTHR30194:SF3">
    <property type="entry name" value="CROSSOVER JUNCTION ENDODEOXYRIBONUCLEASE RUVC"/>
    <property type="match status" value="1"/>
</dbReference>
<keyword evidence="10 13" id="KW-0233">DNA recombination</keyword>
<sequence length="161" mass="17809">MIILGVDPGTAATGYGVIKVDDLPELIEYGCLRTSSEQELVERLKVIYHKIKAIVEKFSPDEIAVEDVFFNQNIKTALSVGQARGVILLAASFQGAKVFSYTPLEIKQAIAGYGRARKEQIQHMLKKILNLSFIPTPDDASDAIAVALCHFYSRKLKNKII</sequence>
<evidence type="ECO:0000256" key="8">
    <source>
        <dbReference type="ARBA" id="ARBA00022842"/>
    </source>
</evidence>
<reference evidence="15" key="1">
    <citation type="journal article" date="2020" name="mSystems">
        <title>Genome- and Community-Level Interaction Insights into Carbon Utilization and Element Cycling Functions of Hydrothermarchaeota in Hydrothermal Sediment.</title>
        <authorList>
            <person name="Zhou Z."/>
            <person name="Liu Y."/>
            <person name="Xu W."/>
            <person name="Pan J."/>
            <person name="Luo Z.H."/>
            <person name="Li M."/>
        </authorList>
    </citation>
    <scope>NUCLEOTIDE SEQUENCE [LARGE SCALE GENOMIC DNA]</scope>
    <source>
        <strain evidence="15">HyVt-92</strain>
    </source>
</reference>
<dbReference type="GO" id="GO:0003677">
    <property type="term" value="F:DNA binding"/>
    <property type="evidence" value="ECO:0007669"/>
    <property type="project" value="UniProtKB-KW"/>
</dbReference>
<evidence type="ECO:0000256" key="5">
    <source>
        <dbReference type="ARBA" id="ARBA00022759"/>
    </source>
</evidence>
<evidence type="ECO:0000256" key="7">
    <source>
        <dbReference type="ARBA" id="ARBA00022801"/>
    </source>
</evidence>
<dbReference type="AlphaFoldDB" id="A0A7V5M020"/>
<evidence type="ECO:0000256" key="3">
    <source>
        <dbReference type="ARBA" id="ARBA00022722"/>
    </source>
</evidence>
<evidence type="ECO:0000256" key="11">
    <source>
        <dbReference type="ARBA" id="ARBA00023204"/>
    </source>
</evidence>
<keyword evidence="2 13" id="KW-0963">Cytoplasm</keyword>
<dbReference type="GO" id="GO:0048476">
    <property type="term" value="C:Holliday junction resolvase complex"/>
    <property type="evidence" value="ECO:0007669"/>
    <property type="project" value="UniProtKB-UniRule"/>
</dbReference>
<keyword evidence="7 13" id="KW-0378">Hydrolase</keyword>
<dbReference type="FunFam" id="3.30.420.10:FF:000002">
    <property type="entry name" value="Crossover junction endodeoxyribonuclease RuvC"/>
    <property type="match status" value="1"/>
</dbReference>
<comment type="cofactor">
    <cofactor evidence="13">
        <name>Mg(2+)</name>
        <dbReference type="ChEBI" id="CHEBI:18420"/>
    </cofactor>
    <text evidence="13">Binds 2 Mg(2+) ion per subunit.</text>
</comment>
<dbReference type="NCBIfam" id="NF000711">
    <property type="entry name" value="PRK00039.2-1"/>
    <property type="match status" value="1"/>
</dbReference>
<dbReference type="InterPro" id="IPR002176">
    <property type="entry name" value="X-over_junc_endoDNase_RuvC"/>
</dbReference>
<comment type="catalytic activity">
    <reaction evidence="12 13">
        <text>Endonucleolytic cleavage at a junction such as a reciprocal single-stranded crossover between two homologous DNA duplexes (Holliday junction).</text>
        <dbReference type="EC" id="3.1.21.10"/>
    </reaction>
</comment>
<keyword evidence="4 13" id="KW-0479">Metal-binding</keyword>
<dbReference type="PROSITE" id="PS01321">
    <property type="entry name" value="RUVC"/>
    <property type="match status" value="1"/>
</dbReference>
<evidence type="ECO:0000256" key="9">
    <source>
        <dbReference type="ARBA" id="ARBA00023125"/>
    </source>
</evidence>
<proteinExistence type="inferred from homology"/>
<protein>
    <recommendedName>
        <fullName evidence="13 14">Crossover junction endodeoxyribonuclease RuvC</fullName>
        <ecNumber evidence="13 14">3.1.21.10</ecNumber>
    </recommendedName>
    <alternativeName>
        <fullName evidence="13">Holliday junction nuclease RuvC</fullName>
    </alternativeName>
    <alternativeName>
        <fullName evidence="13">Holliday junction resolvase RuvC</fullName>
    </alternativeName>
</protein>
<dbReference type="HAMAP" id="MF_00034">
    <property type="entry name" value="RuvC"/>
    <property type="match status" value="1"/>
</dbReference>
<dbReference type="GO" id="GO:0000287">
    <property type="term" value="F:magnesium ion binding"/>
    <property type="evidence" value="ECO:0007669"/>
    <property type="project" value="UniProtKB-UniRule"/>
</dbReference>
<keyword evidence="8 13" id="KW-0460">Magnesium</keyword>
<feature type="binding site" evidence="13">
    <location>
        <position position="7"/>
    </location>
    <ligand>
        <name>Mg(2+)</name>
        <dbReference type="ChEBI" id="CHEBI:18420"/>
        <label>1</label>
    </ligand>
</feature>
<evidence type="ECO:0000256" key="4">
    <source>
        <dbReference type="ARBA" id="ARBA00022723"/>
    </source>
</evidence>
<feature type="active site" evidence="13">
    <location>
        <position position="139"/>
    </location>
</feature>
<feature type="active site" evidence="13">
    <location>
        <position position="66"/>
    </location>
</feature>
<evidence type="ECO:0000256" key="12">
    <source>
        <dbReference type="ARBA" id="ARBA00029354"/>
    </source>
</evidence>
<comment type="similarity">
    <text evidence="1 13">Belongs to the RuvC family.</text>
</comment>
<evidence type="ECO:0000256" key="10">
    <source>
        <dbReference type="ARBA" id="ARBA00023172"/>
    </source>
</evidence>
<comment type="function">
    <text evidence="13">The RuvA-RuvB-RuvC complex processes Holliday junction (HJ) DNA during genetic recombination and DNA repair. Endonuclease that resolves HJ intermediates. Cleaves cruciform DNA by making single-stranded nicks across the HJ at symmetrical positions within the homologous arms, yielding a 5'-phosphate and a 3'-hydroxyl group; requires a central core of homology in the junction. The consensus cleavage sequence is 5'-(A/T)TT(C/G)-3'. Cleavage occurs on the 3'-side of the TT dinucleotide at the point of strand exchange. HJ branch migration catalyzed by RuvA-RuvB allows RuvC to scan DNA until it finds its consensus sequence, where it cleaves and resolves the cruciform DNA.</text>
</comment>
<feature type="binding site" evidence="13">
    <location>
        <position position="66"/>
    </location>
    <ligand>
        <name>Mg(2+)</name>
        <dbReference type="ChEBI" id="CHEBI:18420"/>
        <label>2</label>
    </ligand>
</feature>
<dbReference type="InterPro" id="IPR036397">
    <property type="entry name" value="RNaseH_sf"/>
</dbReference>
<feature type="binding site" evidence="13">
    <location>
        <position position="139"/>
    </location>
    <ligand>
        <name>Mg(2+)</name>
        <dbReference type="ChEBI" id="CHEBI:18420"/>
        <label>1</label>
    </ligand>
</feature>
<comment type="caution">
    <text evidence="15">The sequence shown here is derived from an EMBL/GenBank/DDBJ whole genome shotgun (WGS) entry which is preliminary data.</text>
</comment>
<comment type="subcellular location">
    <subcellularLocation>
        <location evidence="13">Cytoplasm</location>
    </subcellularLocation>
</comment>
<evidence type="ECO:0000256" key="2">
    <source>
        <dbReference type="ARBA" id="ARBA00022490"/>
    </source>
</evidence>
<evidence type="ECO:0000256" key="1">
    <source>
        <dbReference type="ARBA" id="ARBA00009518"/>
    </source>
</evidence>
<dbReference type="PRINTS" id="PR00696">
    <property type="entry name" value="RSOLVASERUVC"/>
</dbReference>
<name>A0A7V5M020_UNCAE</name>
<evidence type="ECO:0000256" key="14">
    <source>
        <dbReference type="NCBIfam" id="TIGR00228"/>
    </source>
</evidence>
<dbReference type="GO" id="GO:0006310">
    <property type="term" value="P:DNA recombination"/>
    <property type="evidence" value="ECO:0007669"/>
    <property type="project" value="UniProtKB-UniRule"/>
</dbReference>
<comment type="subunit">
    <text evidence="13">Homodimer which binds Holliday junction (HJ) DNA. The HJ becomes 2-fold symmetrical on binding to RuvC with unstacked arms; it has a different conformation from HJ DNA in complex with RuvA. In the full resolvosome a probable DNA-RuvA(4)-RuvB(12)-RuvC(2) complex forms which resolves the HJ.</text>
</comment>
<dbReference type="SUPFAM" id="SSF53098">
    <property type="entry name" value="Ribonuclease H-like"/>
    <property type="match status" value="1"/>
</dbReference>
<keyword evidence="5 13" id="KW-0255">Endonuclease</keyword>
<dbReference type="InterPro" id="IPR012337">
    <property type="entry name" value="RNaseH-like_sf"/>
</dbReference>
<dbReference type="GO" id="GO:0005737">
    <property type="term" value="C:cytoplasm"/>
    <property type="evidence" value="ECO:0007669"/>
    <property type="project" value="UniProtKB-SubCell"/>
</dbReference>
<dbReference type="InterPro" id="IPR020563">
    <property type="entry name" value="X-over_junc_endoDNase_Mg_BS"/>
</dbReference>
<gene>
    <name evidence="13 15" type="primary">ruvC</name>
    <name evidence="15" type="ORF">ENL39_06610</name>
</gene>
<evidence type="ECO:0000256" key="13">
    <source>
        <dbReference type="HAMAP-Rule" id="MF_00034"/>
    </source>
</evidence>